<proteinExistence type="predicted"/>
<dbReference type="Gene3D" id="1.20.141.10">
    <property type="entry name" value="Chitosanase, subunit A, domain 1"/>
    <property type="match status" value="1"/>
</dbReference>
<dbReference type="Proteomes" id="UP000538666">
    <property type="component" value="Unassembled WGS sequence"/>
</dbReference>
<dbReference type="InterPro" id="IPR008565">
    <property type="entry name" value="TtsA-like_GH18_dom"/>
</dbReference>
<dbReference type="RefSeq" id="WP_050058331.1">
    <property type="nucleotide sequence ID" value="NZ_JACHEK010000009.1"/>
</dbReference>
<evidence type="ECO:0000313" key="4">
    <source>
        <dbReference type="Proteomes" id="UP000538666"/>
    </source>
</evidence>
<keyword evidence="4" id="KW-1185">Reference proteome</keyword>
<dbReference type="Pfam" id="PF09374">
    <property type="entry name" value="PG_binding_3"/>
    <property type="match status" value="1"/>
</dbReference>
<organism evidence="3 4">
    <name type="scientific">Silvibacterium bohemicum</name>
    <dbReference type="NCBI Taxonomy" id="1577686"/>
    <lineage>
        <taxon>Bacteria</taxon>
        <taxon>Pseudomonadati</taxon>
        <taxon>Acidobacteriota</taxon>
        <taxon>Terriglobia</taxon>
        <taxon>Terriglobales</taxon>
        <taxon>Acidobacteriaceae</taxon>
        <taxon>Silvibacterium</taxon>
    </lineage>
</organism>
<dbReference type="InterPro" id="IPR023346">
    <property type="entry name" value="Lysozyme-like_dom_sf"/>
</dbReference>
<sequence length="183" mass="19869">MASFDLFLPILLQNEGGYVDNPNDPGGETNKGITMRTFSHCSHALLGIDPTSANLQALTDAQAGILYKSNYWRPMQGDSFSLQDLADIVCDFYINAGTHATSLLQSVMKELGANVVVDGVLGPASMQALNGLNQISVYDRYKQGRIAYYQQLGVKYPMFLQGWLNRVNAFPTLGDEPGSAIAA</sequence>
<protein>
    <submittedName>
        <fullName evidence="3">Lysozyme family protein</fullName>
    </submittedName>
</protein>
<feature type="domain" description="TtsA-like Glycoside hydrolase family 108" evidence="1">
    <location>
        <begin position="10"/>
        <end position="97"/>
    </location>
</feature>
<reference evidence="3 4" key="1">
    <citation type="submission" date="2020-08" db="EMBL/GenBank/DDBJ databases">
        <title>Genomic Encyclopedia of Type Strains, Phase IV (KMG-IV): sequencing the most valuable type-strain genomes for metagenomic binning, comparative biology and taxonomic classification.</title>
        <authorList>
            <person name="Goeker M."/>
        </authorList>
    </citation>
    <scope>NUCLEOTIDE SEQUENCE [LARGE SCALE GENOMIC DNA]</scope>
    <source>
        <strain evidence="3 4">DSM 103733</strain>
    </source>
</reference>
<evidence type="ECO:0000259" key="1">
    <source>
        <dbReference type="Pfam" id="PF05838"/>
    </source>
</evidence>
<dbReference type="InterPro" id="IPR018537">
    <property type="entry name" value="Peptidoglycan-bd_3"/>
</dbReference>
<dbReference type="SUPFAM" id="SSF53955">
    <property type="entry name" value="Lysozyme-like"/>
    <property type="match status" value="1"/>
</dbReference>
<dbReference type="AlphaFoldDB" id="A0A841JXX5"/>
<name>A0A841JXX5_9BACT</name>
<accession>A0A841JXX5</accession>
<comment type="caution">
    <text evidence="3">The sequence shown here is derived from an EMBL/GenBank/DDBJ whole genome shotgun (WGS) entry which is preliminary data.</text>
</comment>
<dbReference type="CDD" id="cd13926">
    <property type="entry name" value="N-acetylmuramidase_GH108"/>
    <property type="match status" value="1"/>
</dbReference>
<dbReference type="Pfam" id="PF05838">
    <property type="entry name" value="Glyco_hydro_108"/>
    <property type="match status" value="1"/>
</dbReference>
<evidence type="ECO:0000313" key="3">
    <source>
        <dbReference type="EMBL" id="MBB6146202.1"/>
    </source>
</evidence>
<dbReference type="OrthoDB" id="672438at2"/>
<gene>
    <name evidence="3" type="ORF">HNQ77_004174</name>
</gene>
<evidence type="ECO:0000259" key="2">
    <source>
        <dbReference type="Pfam" id="PF09374"/>
    </source>
</evidence>
<dbReference type="EMBL" id="JACHEK010000009">
    <property type="protein sequence ID" value="MBB6146202.1"/>
    <property type="molecule type" value="Genomic_DNA"/>
</dbReference>
<feature type="domain" description="Peptidoglycan binding" evidence="2">
    <location>
        <begin position="99"/>
        <end position="167"/>
    </location>
</feature>